<feature type="transmembrane region" description="Helical" evidence="1">
    <location>
        <begin position="353"/>
        <end position="376"/>
    </location>
</feature>
<protein>
    <recommendedName>
        <fullName evidence="2">ER-bound oxygenase mpaB/mpaB'/Rubber oxygenase catalytic domain-containing protein</fullName>
    </recommendedName>
</protein>
<evidence type="ECO:0000313" key="3">
    <source>
        <dbReference type="EMBL" id="KAL3684538.1"/>
    </source>
</evidence>
<organism evidence="3 4">
    <name type="scientific">Riccia sorocarpa</name>
    <dbReference type="NCBI Taxonomy" id="122646"/>
    <lineage>
        <taxon>Eukaryota</taxon>
        <taxon>Viridiplantae</taxon>
        <taxon>Streptophyta</taxon>
        <taxon>Embryophyta</taxon>
        <taxon>Marchantiophyta</taxon>
        <taxon>Marchantiopsida</taxon>
        <taxon>Marchantiidae</taxon>
        <taxon>Marchantiales</taxon>
        <taxon>Ricciaceae</taxon>
        <taxon>Riccia</taxon>
    </lineage>
</organism>
<accession>A0ABD3GZI2</accession>
<dbReference type="Proteomes" id="UP001633002">
    <property type="component" value="Unassembled WGS sequence"/>
</dbReference>
<evidence type="ECO:0000313" key="4">
    <source>
        <dbReference type="Proteomes" id="UP001633002"/>
    </source>
</evidence>
<dbReference type="EMBL" id="JBJQOH010000006">
    <property type="protein sequence ID" value="KAL3684538.1"/>
    <property type="molecule type" value="Genomic_DNA"/>
</dbReference>
<keyword evidence="1" id="KW-1133">Transmembrane helix</keyword>
<evidence type="ECO:0000256" key="1">
    <source>
        <dbReference type="SAM" id="Phobius"/>
    </source>
</evidence>
<dbReference type="PANTHER" id="PTHR37539:SF1">
    <property type="entry name" value="ER-BOUND OXYGENASE MPAB_MPAB'_RUBBER OXYGENASE CATALYTIC DOMAIN-CONTAINING PROTEIN"/>
    <property type="match status" value="1"/>
</dbReference>
<proteinExistence type="predicted"/>
<gene>
    <name evidence="3" type="ORF">R1sor_002560</name>
</gene>
<keyword evidence="1" id="KW-0472">Membrane</keyword>
<dbReference type="InterPro" id="IPR037473">
    <property type="entry name" value="Lcp-like"/>
</dbReference>
<keyword evidence="4" id="KW-1185">Reference proteome</keyword>
<keyword evidence="1" id="KW-0812">Transmembrane</keyword>
<comment type="caution">
    <text evidence="3">The sequence shown here is derived from an EMBL/GenBank/DDBJ whole genome shotgun (WGS) entry which is preliminary data.</text>
</comment>
<evidence type="ECO:0000259" key="2">
    <source>
        <dbReference type="Pfam" id="PF09995"/>
    </source>
</evidence>
<dbReference type="InterPro" id="IPR018713">
    <property type="entry name" value="MPAB/Lcp_cat_dom"/>
</dbReference>
<sequence>MATQRAHLKPKLERLNTSFKNPLLDLASTGADYAKSVIATPTNRELELLRQSSDPLADECIRALFKLRPGRDSLKVLEEYVSQPVEEQASAAPRKFMEHVTTTPLWFDPELMKQGQIVFWKYVVLIYIILTDYCLPIGFAASRPTDILSTTKYFSSVEGAFQRFFETAKFITDIMSGPDALTPLTGPGWKSVIRVRLLHTQVRLRILAQAEKRPDIYNVEELGIPINQEDMIGTLCLFSITVVRLLRKLDVDMSTSEIKAYLHFWQLIGYLLGIEDEYCRMLRTEGGATAVADSILNHLVDPDASSVLTTHTFLEARALRPPFFWPTGAHVAVTRRLLGDRVSDSLQLPRSKWYWRIFTSCFIAVTRWILCSTIFLQQRINFAMKYGPPCMRYYVHRIWAEDALRKPVACDFVLKFLPHIASEESDESKR</sequence>
<name>A0ABD3GZI2_9MARC</name>
<dbReference type="Pfam" id="PF09995">
    <property type="entry name" value="MPAB_Lcp_cat"/>
    <property type="match status" value="1"/>
</dbReference>
<reference evidence="3 4" key="1">
    <citation type="submission" date="2024-09" db="EMBL/GenBank/DDBJ databases">
        <title>Chromosome-scale assembly of Riccia sorocarpa.</title>
        <authorList>
            <person name="Paukszto L."/>
        </authorList>
    </citation>
    <scope>NUCLEOTIDE SEQUENCE [LARGE SCALE GENOMIC DNA]</scope>
    <source>
        <strain evidence="3">LP-2024</strain>
        <tissue evidence="3">Aerial parts of the thallus</tissue>
    </source>
</reference>
<dbReference type="PANTHER" id="PTHR37539">
    <property type="entry name" value="SECRETED PROTEIN-RELATED"/>
    <property type="match status" value="1"/>
</dbReference>
<feature type="domain" description="ER-bound oxygenase mpaB/mpaB'/Rubber oxygenase catalytic" evidence="2">
    <location>
        <begin position="159"/>
        <end position="367"/>
    </location>
</feature>
<dbReference type="AlphaFoldDB" id="A0ABD3GZI2"/>